<dbReference type="EMBL" id="QDEB01128115">
    <property type="protein sequence ID" value="RZB39440.1"/>
    <property type="molecule type" value="Genomic_DNA"/>
</dbReference>
<feature type="non-terminal residue" evidence="8">
    <location>
        <position position="1"/>
    </location>
</feature>
<dbReference type="SUPFAM" id="SSF54928">
    <property type="entry name" value="RNA-binding domain, RBD"/>
    <property type="match status" value="2"/>
</dbReference>
<dbReference type="GO" id="GO:0000463">
    <property type="term" value="P:maturation of LSU-rRNA from tricistronic rRNA transcript (SSU-rRNA, 5.8S rRNA, LSU-rRNA)"/>
    <property type="evidence" value="ECO:0007669"/>
    <property type="project" value="TreeGrafter"/>
</dbReference>
<evidence type="ECO:0000256" key="3">
    <source>
        <dbReference type="ARBA" id="ARBA00022884"/>
    </source>
</evidence>
<feature type="non-terminal residue" evidence="8">
    <location>
        <position position="315"/>
    </location>
</feature>
<keyword evidence="9" id="KW-1185">Reference proteome</keyword>
<feature type="compositionally biased region" description="Polar residues" evidence="6">
    <location>
        <begin position="35"/>
        <end position="47"/>
    </location>
</feature>
<feature type="region of interest" description="Disordered" evidence="6">
    <location>
        <begin position="1"/>
        <end position="22"/>
    </location>
</feature>
<dbReference type="AlphaFoldDB" id="A0A482V8I1"/>
<evidence type="ECO:0000256" key="4">
    <source>
        <dbReference type="ARBA" id="ARBA00023242"/>
    </source>
</evidence>
<dbReference type="PANTHER" id="PTHR23236:SF25">
    <property type="entry name" value="RNA-BINDING PROTEIN 34"/>
    <property type="match status" value="1"/>
</dbReference>
<reference evidence="8 9" key="1">
    <citation type="submission" date="2017-03" db="EMBL/GenBank/DDBJ databases">
        <title>Genome of the blue death feigning beetle - Asbolus verrucosus.</title>
        <authorList>
            <person name="Rider S.D."/>
        </authorList>
    </citation>
    <scope>NUCLEOTIDE SEQUENCE [LARGE SCALE GENOMIC DNA]</scope>
    <source>
        <strain evidence="8">Butters</strain>
        <tissue evidence="8">Head and leg muscle</tissue>
    </source>
</reference>
<dbReference type="Pfam" id="PF00076">
    <property type="entry name" value="RRM_1"/>
    <property type="match status" value="2"/>
</dbReference>
<sequence length="315" mass="35370">KMDYAIGSLSDLITGSVTPNKPKVVKKQITVSESKLQITTPQSNSSEDSLKRNSVKTTDQINSVSTEKTPKKRKLLDTNENGSKPKKSKNSENAERRITQKVKNEKREEDPELLSRTVFVGNLPVTLNTKKFKKLFAKYGNIEAVRIRGVPIADPKTSKKVALIKKEFHPERKSFHGYVRFEKREDAVKATEMNSTIYQDHHLRVCLCDVDDKPDESKAIFIGNLNAEEDDLWKLFESCGSVASVRIIRDGKTGIGKGFGYVNFHNSDAVSLALEMENVQLKGRELRISICNLGAAKKNKKNNKVKKIVKPGKPK</sequence>
<keyword evidence="3 5" id="KW-0694">RNA-binding</keyword>
<evidence type="ECO:0000256" key="5">
    <source>
        <dbReference type="PROSITE-ProRule" id="PRU00176"/>
    </source>
</evidence>
<dbReference type="InterPro" id="IPR035979">
    <property type="entry name" value="RBD_domain_sf"/>
</dbReference>
<dbReference type="Gene3D" id="3.30.70.330">
    <property type="match status" value="2"/>
</dbReference>
<name>A0A482V8I1_ASBVE</name>
<dbReference type="GO" id="GO:0005730">
    <property type="term" value="C:nucleolus"/>
    <property type="evidence" value="ECO:0007669"/>
    <property type="project" value="UniProtKB-SubCell"/>
</dbReference>
<comment type="subcellular location">
    <subcellularLocation>
        <location evidence="1">Nucleus</location>
        <location evidence="1">Nucleolus</location>
    </subcellularLocation>
</comment>
<dbReference type="GO" id="GO:0019843">
    <property type="term" value="F:rRNA binding"/>
    <property type="evidence" value="ECO:0007669"/>
    <property type="project" value="TreeGrafter"/>
</dbReference>
<comment type="similarity">
    <text evidence="2">Belongs to the RRM RBM34 family.</text>
</comment>
<protein>
    <submittedName>
        <fullName evidence="8">RNA-binding protein 34</fullName>
    </submittedName>
</protein>
<dbReference type="Proteomes" id="UP000292052">
    <property type="component" value="Unassembled WGS sequence"/>
</dbReference>
<dbReference type="PROSITE" id="PS50102">
    <property type="entry name" value="RRM"/>
    <property type="match status" value="2"/>
</dbReference>
<dbReference type="InterPro" id="IPR034221">
    <property type="entry name" value="RBM34_RRM2"/>
</dbReference>
<proteinExistence type="inferred from homology"/>
<dbReference type="OrthoDB" id="442677at2759"/>
<feature type="region of interest" description="Disordered" evidence="6">
    <location>
        <begin position="35"/>
        <end position="111"/>
    </location>
</feature>
<dbReference type="CDD" id="cd12395">
    <property type="entry name" value="RRM2_RBM34"/>
    <property type="match status" value="1"/>
</dbReference>
<feature type="domain" description="RRM" evidence="7">
    <location>
        <begin position="116"/>
        <end position="205"/>
    </location>
</feature>
<gene>
    <name evidence="8" type="ORF">BDFB_012037</name>
</gene>
<feature type="compositionally biased region" description="Basic and acidic residues" evidence="6">
    <location>
        <begin position="89"/>
        <end position="109"/>
    </location>
</feature>
<keyword evidence="4" id="KW-0539">Nucleus</keyword>
<dbReference type="PANTHER" id="PTHR23236">
    <property type="entry name" value="EUKARYOTIC TRANSLATION INITIATION FACTOR 4B/4H"/>
    <property type="match status" value="1"/>
</dbReference>
<dbReference type="CDD" id="cd12394">
    <property type="entry name" value="RRM1_RBM34"/>
    <property type="match status" value="1"/>
</dbReference>
<feature type="domain" description="RRM" evidence="7">
    <location>
        <begin position="218"/>
        <end position="293"/>
    </location>
</feature>
<dbReference type="InterPro" id="IPR012677">
    <property type="entry name" value="Nucleotide-bd_a/b_plait_sf"/>
</dbReference>
<evidence type="ECO:0000259" key="7">
    <source>
        <dbReference type="PROSITE" id="PS50102"/>
    </source>
</evidence>
<accession>A0A482V8I1</accession>
<feature type="compositionally biased region" description="Polar residues" evidence="6">
    <location>
        <begin position="55"/>
        <end position="67"/>
    </location>
</feature>
<comment type="caution">
    <text evidence="8">The sequence shown here is derived from an EMBL/GenBank/DDBJ whole genome shotgun (WGS) entry which is preliminary data.</text>
</comment>
<evidence type="ECO:0000256" key="2">
    <source>
        <dbReference type="ARBA" id="ARBA00007077"/>
    </source>
</evidence>
<dbReference type="STRING" id="1661398.A0A482V8I1"/>
<evidence type="ECO:0000256" key="6">
    <source>
        <dbReference type="SAM" id="MobiDB-lite"/>
    </source>
</evidence>
<dbReference type="SMART" id="SM00360">
    <property type="entry name" value="RRM"/>
    <property type="match status" value="2"/>
</dbReference>
<evidence type="ECO:0000313" key="9">
    <source>
        <dbReference type="Proteomes" id="UP000292052"/>
    </source>
</evidence>
<evidence type="ECO:0000313" key="8">
    <source>
        <dbReference type="EMBL" id="RZB39440.1"/>
    </source>
</evidence>
<organism evidence="8 9">
    <name type="scientific">Asbolus verrucosus</name>
    <name type="common">Desert ironclad beetle</name>
    <dbReference type="NCBI Taxonomy" id="1661398"/>
    <lineage>
        <taxon>Eukaryota</taxon>
        <taxon>Metazoa</taxon>
        <taxon>Ecdysozoa</taxon>
        <taxon>Arthropoda</taxon>
        <taxon>Hexapoda</taxon>
        <taxon>Insecta</taxon>
        <taxon>Pterygota</taxon>
        <taxon>Neoptera</taxon>
        <taxon>Endopterygota</taxon>
        <taxon>Coleoptera</taxon>
        <taxon>Polyphaga</taxon>
        <taxon>Cucujiformia</taxon>
        <taxon>Tenebrionidae</taxon>
        <taxon>Pimeliinae</taxon>
        <taxon>Asbolus</taxon>
    </lineage>
</organism>
<dbReference type="InterPro" id="IPR000504">
    <property type="entry name" value="RRM_dom"/>
</dbReference>
<evidence type="ECO:0000256" key="1">
    <source>
        <dbReference type="ARBA" id="ARBA00004604"/>
    </source>
</evidence>